<protein>
    <recommendedName>
        <fullName evidence="3">DNA transposition protein</fullName>
    </recommendedName>
</protein>
<dbReference type="AlphaFoldDB" id="A0A2W5N1U5"/>
<evidence type="ECO:0000313" key="1">
    <source>
        <dbReference type="EMBL" id="PZQ20040.1"/>
    </source>
</evidence>
<reference evidence="1 2" key="1">
    <citation type="submission" date="2017-08" db="EMBL/GenBank/DDBJ databases">
        <title>Infants hospitalized years apart are colonized by the same room-sourced microbial strains.</title>
        <authorList>
            <person name="Brooks B."/>
            <person name="Olm M.R."/>
            <person name="Firek B.A."/>
            <person name="Baker R."/>
            <person name="Thomas B.C."/>
            <person name="Morowitz M.J."/>
            <person name="Banfield J.F."/>
        </authorList>
    </citation>
    <scope>NUCLEOTIDE SEQUENCE [LARGE SCALE GENOMIC DNA]</scope>
    <source>
        <strain evidence="1">S2_005_003_R2_47</strain>
    </source>
</reference>
<comment type="caution">
    <text evidence="1">The sequence shown here is derived from an EMBL/GenBank/DDBJ whole genome shotgun (WGS) entry which is preliminary data.</text>
</comment>
<sequence length="152" mass="16772">MAKTRASADQFAFTFDAPQPATLPAALAGVDARVARTVAEVLKNDDRDRLVIAAAMSVLLDEEVSKAMLDAYASPARDGHNISFARMLALIAVTNRFDLLDRELRAIGAAVLVGEEIYTAEIGHIDSEIEKLLRRKKDLKRINPTITRNRRK</sequence>
<proteinExistence type="predicted"/>
<name>A0A2W5N1U5_SPHMC</name>
<accession>A0A2W5N1U5</accession>
<evidence type="ECO:0000313" key="2">
    <source>
        <dbReference type="Proteomes" id="UP000248597"/>
    </source>
</evidence>
<evidence type="ECO:0008006" key="3">
    <source>
        <dbReference type="Google" id="ProtNLM"/>
    </source>
</evidence>
<gene>
    <name evidence="1" type="ORF">DI569_16645</name>
</gene>
<dbReference type="EMBL" id="QFPJ01000100">
    <property type="protein sequence ID" value="PZQ20040.1"/>
    <property type="molecule type" value="Genomic_DNA"/>
</dbReference>
<dbReference type="Proteomes" id="UP000248597">
    <property type="component" value="Unassembled WGS sequence"/>
</dbReference>
<organism evidence="1 2">
    <name type="scientific">Sphingopyxis macrogoltabida</name>
    <name type="common">Sphingomonas macrogoltabidus</name>
    <dbReference type="NCBI Taxonomy" id="33050"/>
    <lineage>
        <taxon>Bacteria</taxon>
        <taxon>Pseudomonadati</taxon>
        <taxon>Pseudomonadota</taxon>
        <taxon>Alphaproteobacteria</taxon>
        <taxon>Sphingomonadales</taxon>
        <taxon>Sphingomonadaceae</taxon>
        <taxon>Sphingopyxis</taxon>
    </lineage>
</organism>